<feature type="region of interest" description="Disordered" evidence="3">
    <location>
        <begin position="168"/>
        <end position="268"/>
    </location>
</feature>
<keyword evidence="6" id="KW-1185">Reference proteome</keyword>
<accession>A0AAD7DRD1</accession>
<feature type="compositionally biased region" description="Low complexity" evidence="3">
    <location>
        <begin position="529"/>
        <end position="550"/>
    </location>
</feature>
<evidence type="ECO:0000313" key="5">
    <source>
        <dbReference type="EMBL" id="KAJ7697950.1"/>
    </source>
</evidence>
<feature type="domain" description="GATA-type" evidence="4">
    <location>
        <begin position="870"/>
        <end position="926"/>
    </location>
</feature>
<sequence length="962" mass="103106">MSVRIAVISVIVSYCTFPAADFISMAPLWSLLDWAPSIGPPSVFDAALNLLALSLAGSNWQHIGPVSGRPNLLVCTPGRLQFFPNIDSTAAICTTANSEHVTMMDANISESDGAVFSTQVSDEFEALYARAEIEKAELAENRRRKADKKQKSIQRRLALLDAGGTDLSFPTIRRRGRSQKTPTEAEPGRRTGAVGAGGSSRLEQNESERQLRLGRSCNIPELVRTTDDSQWRPPKRPTAACTLDDPSPTTEQQSPRQNRSAKLHEMPRAVDDVEAKVPEGPIARRGRSHQVSVYASNNLAASTAADNLAHGPEDETEGIIGRGAAADLGVVRMCTGTLDVVPRSVLPIANPAVGMDLAVDGDGDLGEQDVDESRGSLSVDTPTRKGGHGRRAEWYILLPVLSRGRPCRQISPHPSRVPSGDGPEDSPKLESGDPEERRSLAFESTVPLVDDDHDKQTLDPGVSPLQESNPLPTDERGGQTTPGVGGGVPPTNPGNPLPRAVPNNERERRCEVMPLRQSRRLQKRAAPTAPAAIPSKQSSSAAQSEPSSGALGPPQKRRRFESNAPECDAGVQIQGLEPRRAVDSSGGIEAGGTSSIEDHPALELVPDPFDEHSSYVPNTSEGPAPEASPSRRTQQPADSRGSSPLRRQALGFDQDITLDRSSALDPIRLPRLFDFSSLLSSEAHGPDLDQRPPHIPNIEELPASSVIDVALEASLDPGRLPQLPHFLPFLSSKAYGPHPDGHPSHNLEEPASALEISAGVIDPALLEDSSFLADEDGLDIQASYVSNPSEVPDPVAFDSNDLLLNPPLLDESARDLITSAPVDLALLAASSSPSPPLVDHLPTPLNPNPPTPSHSTDTTSDSGRAQPPAARKLLTCNNCRSTTRVKKWKESELTPGWTVCDPCRSYEKKHKTHRPLDSKGKKGEARAKSPPGARCPQCLSTNTSPSHWCHSFYTEASTNSTA</sequence>
<keyword evidence="1" id="KW-0863">Zinc-finger</keyword>
<organism evidence="5 6">
    <name type="scientific">Mycena metata</name>
    <dbReference type="NCBI Taxonomy" id="1033252"/>
    <lineage>
        <taxon>Eukaryota</taxon>
        <taxon>Fungi</taxon>
        <taxon>Dikarya</taxon>
        <taxon>Basidiomycota</taxon>
        <taxon>Agaricomycotina</taxon>
        <taxon>Agaricomycetes</taxon>
        <taxon>Agaricomycetidae</taxon>
        <taxon>Agaricales</taxon>
        <taxon>Marasmiineae</taxon>
        <taxon>Mycenaceae</taxon>
        <taxon>Mycena</taxon>
    </lineage>
</organism>
<evidence type="ECO:0000259" key="4">
    <source>
        <dbReference type="PROSITE" id="PS50114"/>
    </source>
</evidence>
<feature type="compositionally biased region" description="Low complexity" evidence="3">
    <location>
        <begin position="853"/>
        <end position="862"/>
    </location>
</feature>
<evidence type="ECO:0000256" key="1">
    <source>
        <dbReference type="PROSITE-ProRule" id="PRU00094"/>
    </source>
</evidence>
<feature type="compositionally biased region" description="Basic and acidic residues" evidence="3">
    <location>
        <begin position="425"/>
        <end position="440"/>
    </location>
</feature>
<feature type="compositionally biased region" description="Low complexity" evidence="3">
    <location>
        <begin position="831"/>
        <end position="843"/>
    </location>
</feature>
<feature type="compositionally biased region" description="Basic and acidic residues" evidence="3">
    <location>
        <begin position="914"/>
        <end position="927"/>
    </location>
</feature>
<feature type="region of interest" description="Disordered" evidence="3">
    <location>
        <begin position="359"/>
        <end position="388"/>
    </location>
</feature>
<keyword evidence="2" id="KW-0175">Coiled coil</keyword>
<feature type="region of interest" description="Disordered" evidence="3">
    <location>
        <begin position="406"/>
        <end position="648"/>
    </location>
</feature>
<feature type="compositionally biased region" description="Polar residues" evidence="3">
    <location>
        <begin position="630"/>
        <end position="642"/>
    </location>
</feature>
<dbReference type="GO" id="GO:0006355">
    <property type="term" value="P:regulation of DNA-templated transcription"/>
    <property type="evidence" value="ECO:0007669"/>
    <property type="project" value="InterPro"/>
</dbReference>
<dbReference type="AlphaFoldDB" id="A0AAD7DRD1"/>
<evidence type="ECO:0000256" key="3">
    <source>
        <dbReference type="SAM" id="MobiDB-lite"/>
    </source>
</evidence>
<feature type="region of interest" description="Disordered" evidence="3">
    <location>
        <begin position="831"/>
        <end position="871"/>
    </location>
</feature>
<feature type="region of interest" description="Disordered" evidence="3">
    <location>
        <begin position="910"/>
        <end position="945"/>
    </location>
</feature>
<feature type="compositionally biased region" description="Acidic residues" evidence="3">
    <location>
        <begin position="359"/>
        <end position="370"/>
    </location>
</feature>
<comment type="caution">
    <text evidence="5">The sequence shown here is derived from an EMBL/GenBank/DDBJ whole genome shotgun (WGS) entry which is preliminary data.</text>
</comment>
<dbReference type="GO" id="GO:0008270">
    <property type="term" value="F:zinc ion binding"/>
    <property type="evidence" value="ECO:0007669"/>
    <property type="project" value="UniProtKB-KW"/>
</dbReference>
<gene>
    <name evidence="5" type="ORF">B0H16DRAFT_1749888</name>
</gene>
<evidence type="ECO:0000256" key="2">
    <source>
        <dbReference type="SAM" id="Coils"/>
    </source>
</evidence>
<proteinExistence type="predicted"/>
<name>A0AAD7DRD1_9AGAR</name>
<dbReference type="EMBL" id="JARKIB010000601">
    <property type="protein sequence ID" value="KAJ7697950.1"/>
    <property type="molecule type" value="Genomic_DNA"/>
</dbReference>
<dbReference type="InterPro" id="IPR000679">
    <property type="entry name" value="Znf_GATA"/>
</dbReference>
<dbReference type="Proteomes" id="UP001215598">
    <property type="component" value="Unassembled WGS sequence"/>
</dbReference>
<dbReference type="PROSITE" id="PS50114">
    <property type="entry name" value="GATA_ZN_FINGER_2"/>
    <property type="match status" value="1"/>
</dbReference>
<keyword evidence="1" id="KW-0862">Zinc</keyword>
<feature type="compositionally biased region" description="Polar residues" evidence="3">
    <location>
        <begin position="247"/>
        <end position="260"/>
    </location>
</feature>
<protein>
    <recommendedName>
        <fullName evidence="4">GATA-type domain-containing protein</fullName>
    </recommendedName>
</protein>
<keyword evidence="1" id="KW-0479">Metal-binding</keyword>
<evidence type="ECO:0000313" key="6">
    <source>
        <dbReference type="Proteomes" id="UP001215598"/>
    </source>
</evidence>
<feature type="coiled-coil region" evidence="2">
    <location>
        <begin position="121"/>
        <end position="156"/>
    </location>
</feature>
<reference evidence="5" key="1">
    <citation type="submission" date="2023-03" db="EMBL/GenBank/DDBJ databases">
        <title>Massive genome expansion in bonnet fungi (Mycena s.s.) driven by repeated elements and novel gene families across ecological guilds.</title>
        <authorList>
            <consortium name="Lawrence Berkeley National Laboratory"/>
            <person name="Harder C.B."/>
            <person name="Miyauchi S."/>
            <person name="Viragh M."/>
            <person name="Kuo A."/>
            <person name="Thoen E."/>
            <person name="Andreopoulos B."/>
            <person name="Lu D."/>
            <person name="Skrede I."/>
            <person name="Drula E."/>
            <person name="Henrissat B."/>
            <person name="Morin E."/>
            <person name="Kohler A."/>
            <person name="Barry K."/>
            <person name="LaButti K."/>
            <person name="Morin E."/>
            <person name="Salamov A."/>
            <person name="Lipzen A."/>
            <person name="Mereny Z."/>
            <person name="Hegedus B."/>
            <person name="Baldrian P."/>
            <person name="Stursova M."/>
            <person name="Weitz H."/>
            <person name="Taylor A."/>
            <person name="Grigoriev I.V."/>
            <person name="Nagy L.G."/>
            <person name="Martin F."/>
            <person name="Kauserud H."/>
        </authorList>
    </citation>
    <scope>NUCLEOTIDE SEQUENCE</scope>
    <source>
        <strain evidence="5">CBHHK182m</strain>
    </source>
</reference>
<dbReference type="GO" id="GO:0043565">
    <property type="term" value="F:sequence-specific DNA binding"/>
    <property type="evidence" value="ECO:0007669"/>
    <property type="project" value="InterPro"/>
</dbReference>